<proteinExistence type="predicted"/>
<dbReference type="InterPro" id="IPR051698">
    <property type="entry name" value="Transposase_11-like"/>
</dbReference>
<dbReference type="Proteomes" id="UP001301326">
    <property type="component" value="Chromosome"/>
</dbReference>
<accession>A0AA95KSR5</accession>
<gene>
    <name evidence="1" type="ORF">QJT81_17795</name>
</gene>
<evidence type="ECO:0000313" key="1">
    <source>
        <dbReference type="EMBL" id="WGZ96512.1"/>
    </source>
</evidence>
<dbReference type="NCBIfam" id="NF033564">
    <property type="entry name" value="transpos_ISAs1"/>
    <property type="match status" value="1"/>
</dbReference>
<dbReference type="EMBL" id="CP124756">
    <property type="protein sequence ID" value="WGZ96512.1"/>
    <property type="molecule type" value="Genomic_DNA"/>
</dbReference>
<reference evidence="1" key="2">
    <citation type="submission" date="2023-04" db="EMBL/GenBank/DDBJ databases">
        <authorList>
            <person name="Beletskiy A.V."/>
            <person name="Mardanov A.V."/>
            <person name="Ravin N.V."/>
        </authorList>
    </citation>
    <scope>NUCLEOTIDE SEQUENCE</scope>
    <source>
        <strain evidence="1">GKL-02</strain>
    </source>
</reference>
<dbReference type="KEGG" id="tput:QJT81_17795"/>
<reference evidence="1" key="1">
    <citation type="journal article" date="2023" name="Int. J. Mol. Sci.">
        <title>Metagenomics Revealed a New Genus 'Candidatus Thiocaldithrix dubininis' gen. nov., sp. nov. and a New Species 'Candidatus Thiothrix putei' sp. nov. in the Family Thiotrichaceae, Some Members of Which Have Traits of Both Na+- and H+-Motive Energetics.</title>
        <authorList>
            <person name="Ravin N.V."/>
            <person name="Muntyan M.S."/>
            <person name="Smolyakov D.D."/>
            <person name="Rudenko T.S."/>
            <person name="Beletsky A.V."/>
            <person name="Mardanov A.V."/>
            <person name="Grabovich M.Y."/>
        </authorList>
    </citation>
    <scope>NUCLEOTIDE SEQUENCE</scope>
    <source>
        <strain evidence="1">GKL-02</strain>
    </source>
</reference>
<dbReference type="AlphaFoldDB" id="A0AA95KSR5"/>
<protein>
    <submittedName>
        <fullName evidence="1">ISAs1 family transposase</fullName>
    </submittedName>
</protein>
<sequence length="163" mass="18973">MFFEKPPAGYVLDEDTQVEKDHGRLETRRCRICTDVAWLEQRQEWAGLASIICIESWVEKAGKSTYSIRHYICSLAMIAKAAQYAVRSHWAIENKLHWVLDVLMREDLARNRSNHGAHNLAILRHMGTNLLRNDKTNKHSLKVRRKQAGWSTDYLAQLLEQVM</sequence>
<organism evidence="1">
    <name type="scientific">Candidatus Thiothrix putei</name>
    <dbReference type="NCBI Taxonomy" id="3080811"/>
    <lineage>
        <taxon>Bacteria</taxon>
        <taxon>Pseudomonadati</taxon>
        <taxon>Pseudomonadota</taxon>
        <taxon>Gammaproteobacteria</taxon>
        <taxon>Thiotrichales</taxon>
        <taxon>Thiotrichaceae</taxon>
        <taxon>Thiothrix</taxon>
    </lineage>
</organism>
<dbReference type="InterPro" id="IPR047647">
    <property type="entry name" value="ISAs1_transpos"/>
</dbReference>
<dbReference type="PANTHER" id="PTHR30298:SF0">
    <property type="entry name" value="PROTEIN YBFL-RELATED"/>
    <property type="match status" value="1"/>
</dbReference>
<dbReference type="PANTHER" id="PTHR30298">
    <property type="entry name" value="H REPEAT-ASSOCIATED PREDICTED TRANSPOSASE"/>
    <property type="match status" value="1"/>
</dbReference>
<name>A0AA95KSR5_9GAMM</name>